<feature type="transmembrane region" description="Helical" evidence="2">
    <location>
        <begin position="214"/>
        <end position="232"/>
    </location>
</feature>
<dbReference type="RefSeq" id="WP_184875286.1">
    <property type="nucleotide sequence ID" value="NZ_JACHEF010000005.1"/>
</dbReference>
<feature type="transmembrane region" description="Helical" evidence="2">
    <location>
        <begin position="76"/>
        <end position="94"/>
    </location>
</feature>
<evidence type="ECO:0000313" key="4">
    <source>
        <dbReference type="EMBL" id="MBB6412369.1"/>
    </source>
</evidence>
<keyword evidence="2" id="KW-0812">Transmembrane</keyword>
<feature type="transmembrane region" description="Helical" evidence="2">
    <location>
        <begin position="279"/>
        <end position="299"/>
    </location>
</feature>
<proteinExistence type="predicted"/>
<organism evidence="4 5">
    <name type="scientific">Mesorhizobium sangaii</name>
    <dbReference type="NCBI Taxonomy" id="505389"/>
    <lineage>
        <taxon>Bacteria</taxon>
        <taxon>Pseudomonadati</taxon>
        <taxon>Pseudomonadota</taxon>
        <taxon>Alphaproteobacteria</taxon>
        <taxon>Hyphomicrobiales</taxon>
        <taxon>Phyllobacteriaceae</taxon>
        <taxon>Mesorhizobium</taxon>
    </lineage>
</organism>
<evidence type="ECO:0000313" key="5">
    <source>
        <dbReference type="Proteomes" id="UP000556329"/>
    </source>
</evidence>
<feature type="transmembrane region" description="Helical" evidence="2">
    <location>
        <begin position="154"/>
        <end position="172"/>
    </location>
</feature>
<dbReference type="Pfam" id="PF01757">
    <property type="entry name" value="Acyl_transf_3"/>
    <property type="match status" value="1"/>
</dbReference>
<feature type="region of interest" description="Disordered" evidence="1">
    <location>
        <begin position="359"/>
        <end position="397"/>
    </location>
</feature>
<dbReference type="GO" id="GO:0016747">
    <property type="term" value="F:acyltransferase activity, transferring groups other than amino-acyl groups"/>
    <property type="evidence" value="ECO:0007669"/>
    <property type="project" value="InterPro"/>
</dbReference>
<keyword evidence="5" id="KW-1185">Reference proteome</keyword>
<keyword evidence="2" id="KW-0472">Membrane</keyword>
<dbReference type="AlphaFoldDB" id="A0A841PQF3"/>
<feature type="transmembrane region" description="Helical" evidence="2">
    <location>
        <begin position="319"/>
        <end position="337"/>
    </location>
</feature>
<feature type="domain" description="Acyltransferase 3" evidence="3">
    <location>
        <begin position="8"/>
        <end position="332"/>
    </location>
</feature>
<gene>
    <name evidence="4" type="ORF">HNQ71_005059</name>
</gene>
<feature type="transmembrane region" description="Helical" evidence="2">
    <location>
        <begin position="12"/>
        <end position="31"/>
    </location>
</feature>
<feature type="compositionally biased region" description="Basic and acidic residues" evidence="1">
    <location>
        <begin position="360"/>
        <end position="369"/>
    </location>
</feature>
<keyword evidence="2" id="KW-1133">Transmembrane helix</keyword>
<dbReference type="GO" id="GO:0016020">
    <property type="term" value="C:membrane"/>
    <property type="evidence" value="ECO:0007669"/>
    <property type="project" value="TreeGrafter"/>
</dbReference>
<protein>
    <submittedName>
        <fullName evidence="4">Peptidoglycan/LPS O-acetylase OafA/YrhL</fullName>
    </submittedName>
</protein>
<evidence type="ECO:0000256" key="1">
    <source>
        <dbReference type="SAM" id="MobiDB-lite"/>
    </source>
</evidence>
<dbReference type="EMBL" id="JACHEF010000005">
    <property type="protein sequence ID" value="MBB6412369.1"/>
    <property type="molecule type" value="Genomic_DNA"/>
</dbReference>
<dbReference type="InterPro" id="IPR050879">
    <property type="entry name" value="Acyltransferase_3"/>
</dbReference>
<reference evidence="4 5" key="1">
    <citation type="submission" date="2020-08" db="EMBL/GenBank/DDBJ databases">
        <title>Genomic Encyclopedia of Type Strains, Phase IV (KMG-IV): sequencing the most valuable type-strain genomes for metagenomic binning, comparative biology and taxonomic classification.</title>
        <authorList>
            <person name="Goeker M."/>
        </authorList>
    </citation>
    <scope>NUCLEOTIDE SEQUENCE [LARGE SCALE GENOMIC DNA]</scope>
    <source>
        <strain evidence="4 5">DSM 100039</strain>
    </source>
</reference>
<feature type="transmembrane region" description="Helical" evidence="2">
    <location>
        <begin position="244"/>
        <end position="267"/>
    </location>
</feature>
<accession>A0A841PQF3</accession>
<sequence length="397" mass="44420">MGNTRDIQLDALRAIAVTMVLYSHFFAAGGSSFWGHIGVRLFFVLSGFLITRLLLEARSAAEFETGAALRAFYIRRALRIFPPYFAVLGFVWLFDLEQARASLIWHALYLSNFWYALRNDWTPWVLCHFWSLSIEEQFYVAWPLIVLLVPRRRFEPICIGIILLSLAYRFYWPVTATPALARDLLPPASMDALASGALLACWRSRSASLPQWMRLGWPAFAAAFLMIEWFVPAPPDPTLEWARWLLLQVLPLVPLMAIVAACSSGLGGTIGKLAELPPLLALGRISYGVYLYHPILLSLAVKSQPWIPLNVSEQGPGRLLVASAATIVVASISWVVFERPLNRLKRHFPYVARTNAAPTRADRADRADRAGWVARAPGRSPDGPAPSLDLQRTDARP</sequence>
<dbReference type="GO" id="GO:0009103">
    <property type="term" value="P:lipopolysaccharide biosynthetic process"/>
    <property type="evidence" value="ECO:0007669"/>
    <property type="project" value="TreeGrafter"/>
</dbReference>
<name>A0A841PQF3_9HYPH</name>
<comment type="caution">
    <text evidence="4">The sequence shown here is derived from an EMBL/GenBank/DDBJ whole genome shotgun (WGS) entry which is preliminary data.</text>
</comment>
<feature type="transmembrane region" description="Helical" evidence="2">
    <location>
        <begin position="37"/>
        <end position="55"/>
    </location>
</feature>
<dbReference type="PANTHER" id="PTHR23028:SF53">
    <property type="entry name" value="ACYL_TRANSF_3 DOMAIN-CONTAINING PROTEIN"/>
    <property type="match status" value="1"/>
</dbReference>
<evidence type="ECO:0000259" key="3">
    <source>
        <dbReference type="Pfam" id="PF01757"/>
    </source>
</evidence>
<dbReference type="PANTHER" id="PTHR23028">
    <property type="entry name" value="ACETYLTRANSFERASE"/>
    <property type="match status" value="1"/>
</dbReference>
<dbReference type="Proteomes" id="UP000556329">
    <property type="component" value="Unassembled WGS sequence"/>
</dbReference>
<evidence type="ECO:0000256" key="2">
    <source>
        <dbReference type="SAM" id="Phobius"/>
    </source>
</evidence>
<dbReference type="InterPro" id="IPR002656">
    <property type="entry name" value="Acyl_transf_3_dom"/>
</dbReference>